<dbReference type="OrthoDB" id="46712at2"/>
<dbReference type="AlphaFoldDB" id="A0A5N7MV88"/>
<evidence type="ECO:0000313" key="2">
    <source>
        <dbReference type="EMBL" id="MPR30861.1"/>
    </source>
</evidence>
<keyword evidence="3" id="KW-1185">Reference proteome</keyword>
<dbReference type="Proteomes" id="UP000403266">
    <property type="component" value="Unassembled WGS sequence"/>
</dbReference>
<feature type="domain" description="Transposase IS204/IS1001/IS1096/IS1165 DDE" evidence="1">
    <location>
        <begin position="123"/>
        <end position="204"/>
    </location>
</feature>
<dbReference type="EMBL" id="VOSK01000467">
    <property type="protein sequence ID" value="MPR30861.1"/>
    <property type="molecule type" value="Genomic_DNA"/>
</dbReference>
<sequence length="208" mass="22817">MAISRTMGRARGTVRKFAQAESFPERAVRQPGPRILDPYLSHLNARLAAGSENATALRRELQDLGFAGFPKQLAWLLVLPATALDATEAAVLAWVRQDPEAATVADRAERCCTRVRQCCRERQIRNSEQVSTKAVTAWIAKARSSGIPAVETCAASPEQDGAAVRAALTRPWSSGQAEGQITRLKFLKRSMYGRASFDLLRRRVLLAA</sequence>
<reference evidence="2 3" key="1">
    <citation type="journal article" date="2019" name="Syst. Appl. Microbiol.">
        <title>Microvirga tunisiensis sp. nov., a root nodule symbiotic bacterium isolated from Lupinus micranthus and L. luteus grown in Northern Tunisia.</title>
        <authorList>
            <person name="Msaddak A."/>
            <person name="Rejili M."/>
            <person name="Duran D."/>
            <person name="Mars M."/>
            <person name="Palacios J.M."/>
            <person name="Ruiz-Argueso T."/>
            <person name="Rey L."/>
            <person name="Imperial J."/>
        </authorList>
    </citation>
    <scope>NUCLEOTIDE SEQUENCE [LARGE SCALE GENOMIC DNA]</scope>
    <source>
        <strain evidence="2 3">Lmie10</strain>
    </source>
</reference>
<name>A0A5N7MV88_9HYPH</name>
<proteinExistence type="predicted"/>
<evidence type="ECO:0000313" key="3">
    <source>
        <dbReference type="Proteomes" id="UP000403266"/>
    </source>
</evidence>
<accession>A0A5N7MV88</accession>
<comment type="caution">
    <text evidence="2">The sequence shown here is derived from an EMBL/GenBank/DDBJ whole genome shotgun (WGS) entry which is preliminary data.</text>
</comment>
<dbReference type="PANTHER" id="PTHR33498:SF1">
    <property type="entry name" value="TRANSPOSASE FOR INSERTION SEQUENCE ELEMENT IS1557"/>
    <property type="match status" value="1"/>
</dbReference>
<protein>
    <submittedName>
        <fullName evidence="2">Transposase</fullName>
    </submittedName>
</protein>
<gene>
    <name evidence="2" type="ORF">FS320_39420</name>
</gene>
<dbReference type="Pfam" id="PF01610">
    <property type="entry name" value="DDE_Tnp_ISL3"/>
    <property type="match status" value="1"/>
</dbReference>
<organism evidence="2 3">
    <name type="scientific">Microvirga tunisiensis</name>
    <dbReference type="NCBI Taxonomy" id="2108360"/>
    <lineage>
        <taxon>Bacteria</taxon>
        <taxon>Pseudomonadati</taxon>
        <taxon>Pseudomonadota</taxon>
        <taxon>Alphaproteobacteria</taxon>
        <taxon>Hyphomicrobiales</taxon>
        <taxon>Methylobacteriaceae</taxon>
        <taxon>Microvirga</taxon>
    </lineage>
</organism>
<dbReference type="InterPro" id="IPR002560">
    <property type="entry name" value="Transposase_DDE"/>
</dbReference>
<dbReference type="InterPro" id="IPR047951">
    <property type="entry name" value="Transpos_ISL3"/>
</dbReference>
<evidence type="ECO:0000259" key="1">
    <source>
        <dbReference type="Pfam" id="PF01610"/>
    </source>
</evidence>
<dbReference type="RefSeq" id="WP_152717842.1">
    <property type="nucleotide sequence ID" value="NZ_VOSJ01000497.1"/>
</dbReference>
<dbReference type="PANTHER" id="PTHR33498">
    <property type="entry name" value="TRANSPOSASE FOR INSERTION SEQUENCE ELEMENT IS1557"/>
    <property type="match status" value="1"/>
</dbReference>